<dbReference type="EMBL" id="MBFS01000015">
    <property type="protein sequence ID" value="PVV05326.1"/>
    <property type="molecule type" value="Genomic_DNA"/>
</dbReference>
<name>A0A2T9ZL35_9FUNG</name>
<proteinExistence type="predicted"/>
<evidence type="ECO:0000256" key="1">
    <source>
        <dbReference type="SAM" id="MobiDB-lite"/>
    </source>
</evidence>
<dbReference type="Proteomes" id="UP000245609">
    <property type="component" value="Unassembled WGS sequence"/>
</dbReference>
<evidence type="ECO:0008006" key="4">
    <source>
        <dbReference type="Google" id="ProtNLM"/>
    </source>
</evidence>
<feature type="compositionally biased region" description="Polar residues" evidence="1">
    <location>
        <begin position="311"/>
        <end position="330"/>
    </location>
</feature>
<evidence type="ECO:0000313" key="3">
    <source>
        <dbReference type="Proteomes" id="UP000245609"/>
    </source>
</evidence>
<protein>
    <recommendedName>
        <fullName evidence="4">RGS domain-containing protein</fullName>
    </recommendedName>
</protein>
<dbReference type="OrthoDB" id="196547at2759"/>
<reference evidence="2 3" key="1">
    <citation type="journal article" date="2018" name="MBio">
        <title>Comparative Genomics Reveals the Core Gene Toolbox for the Fungus-Insect Symbiosis.</title>
        <authorList>
            <person name="Wang Y."/>
            <person name="Stata M."/>
            <person name="Wang W."/>
            <person name="Stajich J.E."/>
            <person name="White M.M."/>
            <person name="Moncalvo J.M."/>
        </authorList>
    </citation>
    <scope>NUCLEOTIDE SEQUENCE [LARGE SCALE GENOMIC DNA]</scope>
    <source>
        <strain evidence="2 3">SC-DP-2</strain>
    </source>
</reference>
<feature type="region of interest" description="Disordered" evidence="1">
    <location>
        <begin position="310"/>
        <end position="330"/>
    </location>
</feature>
<feature type="region of interest" description="Disordered" evidence="1">
    <location>
        <begin position="98"/>
        <end position="162"/>
    </location>
</feature>
<dbReference type="AlphaFoldDB" id="A0A2T9ZL35"/>
<organism evidence="2 3">
    <name type="scientific">Smittium megazygosporum</name>
    <dbReference type="NCBI Taxonomy" id="133381"/>
    <lineage>
        <taxon>Eukaryota</taxon>
        <taxon>Fungi</taxon>
        <taxon>Fungi incertae sedis</taxon>
        <taxon>Zoopagomycota</taxon>
        <taxon>Kickxellomycotina</taxon>
        <taxon>Harpellomycetes</taxon>
        <taxon>Harpellales</taxon>
        <taxon>Legeriomycetaceae</taxon>
        <taxon>Smittium</taxon>
    </lineage>
</organism>
<accession>A0A2T9ZL35</accession>
<evidence type="ECO:0000313" key="2">
    <source>
        <dbReference type="EMBL" id="PVV05326.1"/>
    </source>
</evidence>
<feature type="compositionally biased region" description="Polar residues" evidence="1">
    <location>
        <begin position="130"/>
        <end position="162"/>
    </location>
</feature>
<sequence>MYLNTERSPLSNESVQIKQLSTPTVINMTGMLKNKFPQDFFKMLNTDEALQGLSQLTREKYCYELVDFIKAYQELKSTVISYIQESRISSSYKLNDSILDSDNETDTKKPAKLQRRKLPGSDDYGFERNVSMSLKSEKSQLSNSELNSIHSSDSNDNPNQDTLPLEEILTLENTNVKNEASRHKINNSKGTQSRVELEEVFQHLINEPNSKSLYYRNLKNINVFENDSPRSKIVQTPLPHNKILESNTKVKPKVVPGYDYQKCTKIPIGPVHRRTQSSFSSTDSTKINPFSTVSSAGRKSILFFRKHSSKKTPSSLSHNSNNTTPEINSSYSNLAPTLELSPLPSTISDEILNYSLKQVEGKELTLDKCLRLAYDEELRTRTGDLKNKDSLDQLSRIDLKRKENLMQISKSPVPLLLIPYYLRVYRRFIFQDSKYALNISGLLQTSISSMFNNNTIVYGIFDIILENVLEMLYTNIYIPEISKKRRY</sequence>
<comment type="caution">
    <text evidence="2">The sequence shown here is derived from an EMBL/GenBank/DDBJ whole genome shotgun (WGS) entry which is preliminary data.</text>
</comment>
<keyword evidence="3" id="KW-1185">Reference proteome</keyword>
<gene>
    <name evidence="2" type="ORF">BB560_000157</name>
</gene>